<dbReference type="PANTHER" id="PTHR30204:SF97">
    <property type="entry name" value="MERR FAMILY REGULATORY PROTEIN"/>
    <property type="match status" value="1"/>
</dbReference>
<dbReference type="InterPro" id="IPR000551">
    <property type="entry name" value="MerR-type_HTH_dom"/>
</dbReference>
<dbReference type="PANTHER" id="PTHR30204">
    <property type="entry name" value="REDOX-CYCLING DRUG-SENSING TRANSCRIPTIONAL ACTIVATOR SOXR"/>
    <property type="match status" value="1"/>
</dbReference>
<dbReference type="KEGG" id="erx:ATZ35_01745"/>
<name>A0A0U2NMU2_9ENTE</name>
<dbReference type="RefSeq" id="WP_208928959.1">
    <property type="nucleotide sequence ID" value="NZ_CP013655.1"/>
</dbReference>
<proteinExistence type="predicted"/>
<dbReference type="Gene3D" id="1.10.1660.10">
    <property type="match status" value="1"/>
</dbReference>
<sequence>MTGKTVKEAAKILGVPKSTLRYYDKIDLLKPSREDNGYRVYQKNDLLMIKYILVMKYGEFNLEEMQTLLGLISDETTTDCREKTEKLIKAKKKLFQDKIDYYQQMVSLFEKIPEIKDFNDEEERAIDSYVEQIYHMISTPEAIIQ</sequence>
<keyword evidence="1" id="KW-0238">DNA-binding</keyword>
<dbReference type="Pfam" id="PF13411">
    <property type="entry name" value="MerR_1"/>
    <property type="match status" value="1"/>
</dbReference>
<dbReference type="PROSITE" id="PS50937">
    <property type="entry name" value="HTH_MERR_2"/>
    <property type="match status" value="1"/>
</dbReference>
<dbReference type="STRING" id="118060.ATZ35_01745"/>
<dbReference type="EMBL" id="CP013655">
    <property type="protein sequence ID" value="ALS35922.1"/>
    <property type="molecule type" value="Genomic_DNA"/>
</dbReference>
<protein>
    <recommendedName>
        <fullName evidence="2">HTH merR-type domain-containing protein</fullName>
    </recommendedName>
</protein>
<accession>A0A0U2NMU2</accession>
<dbReference type="Proteomes" id="UP000067523">
    <property type="component" value="Chromosome"/>
</dbReference>
<keyword evidence="4" id="KW-1185">Reference proteome</keyword>
<gene>
    <name evidence="3" type="ORF">ATZ35_01745</name>
</gene>
<dbReference type="InterPro" id="IPR009061">
    <property type="entry name" value="DNA-bd_dom_put_sf"/>
</dbReference>
<evidence type="ECO:0000313" key="3">
    <source>
        <dbReference type="EMBL" id="ALS35922.1"/>
    </source>
</evidence>
<reference evidence="4" key="1">
    <citation type="submission" date="2015-12" db="EMBL/GenBank/DDBJ databases">
        <authorList>
            <person name="Lauer A."/>
            <person name="Humrighouse B."/>
            <person name="Loparev V."/>
            <person name="Shewmaker P.L."/>
            <person name="Whitney A.M."/>
            <person name="McLaughlin R.W."/>
        </authorList>
    </citation>
    <scope>NUCLEOTIDE SEQUENCE [LARGE SCALE GENOMIC DNA]</scope>
    <source>
        <strain evidence="4">LMG 26678</strain>
    </source>
</reference>
<evidence type="ECO:0000259" key="2">
    <source>
        <dbReference type="PROSITE" id="PS50937"/>
    </source>
</evidence>
<dbReference type="GO" id="GO:0003700">
    <property type="term" value="F:DNA-binding transcription factor activity"/>
    <property type="evidence" value="ECO:0007669"/>
    <property type="project" value="InterPro"/>
</dbReference>
<evidence type="ECO:0000256" key="1">
    <source>
        <dbReference type="ARBA" id="ARBA00023125"/>
    </source>
</evidence>
<dbReference type="InterPro" id="IPR047057">
    <property type="entry name" value="MerR_fam"/>
</dbReference>
<dbReference type="SUPFAM" id="SSF46955">
    <property type="entry name" value="Putative DNA-binding domain"/>
    <property type="match status" value="1"/>
</dbReference>
<dbReference type="AlphaFoldDB" id="A0A0U2NMU2"/>
<feature type="domain" description="HTH merR-type" evidence="2">
    <location>
        <begin position="5"/>
        <end position="71"/>
    </location>
</feature>
<dbReference type="SMART" id="SM00422">
    <property type="entry name" value="HTH_MERR"/>
    <property type="match status" value="1"/>
</dbReference>
<evidence type="ECO:0000313" key="4">
    <source>
        <dbReference type="Proteomes" id="UP000067523"/>
    </source>
</evidence>
<dbReference type="GO" id="GO:0003677">
    <property type="term" value="F:DNA binding"/>
    <property type="evidence" value="ECO:0007669"/>
    <property type="project" value="UniProtKB-KW"/>
</dbReference>
<organism evidence="3 4">
    <name type="scientific">Enterococcus rotai</name>
    <dbReference type="NCBI Taxonomy" id="118060"/>
    <lineage>
        <taxon>Bacteria</taxon>
        <taxon>Bacillati</taxon>
        <taxon>Bacillota</taxon>
        <taxon>Bacilli</taxon>
        <taxon>Lactobacillales</taxon>
        <taxon>Enterococcaceae</taxon>
        <taxon>Enterococcus</taxon>
    </lineage>
</organism>